<evidence type="ECO:0000313" key="2">
    <source>
        <dbReference type="Proteomes" id="UP000233293"/>
    </source>
</evidence>
<keyword evidence="2" id="KW-1185">Reference proteome</keyword>
<proteinExistence type="predicted"/>
<evidence type="ECO:0000313" key="1">
    <source>
        <dbReference type="EMBL" id="PKU23845.1"/>
    </source>
</evidence>
<dbReference type="EMBL" id="PIUM01000016">
    <property type="protein sequence ID" value="PKU23845.1"/>
    <property type="molecule type" value="Genomic_DNA"/>
</dbReference>
<name>A0A2N3PTW0_9PROT</name>
<dbReference type="AlphaFoldDB" id="A0A2N3PTW0"/>
<sequence>MNFVLSETAKAASELVQRHGLDVAKDIIHQRASRLERQGSWPEYDLALLLLNALEDMPEKKAG</sequence>
<dbReference type="Proteomes" id="UP000233293">
    <property type="component" value="Unassembled WGS sequence"/>
</dbReference>
<dbReference type="RefSeq" id="WP_101251301.1">
    <property type="nucleotide sequence ID" value="NZ_PIUM01000016.1"/>
</dbReference>
<protein>
    <submittedName>
        <fullName evidence="1">Uncharacterized protein</fullName>
    </submittedName>
</protein>
<accession>A0A2N3PTW0</accession>
<gene>
    <name evidence="1" type="ORF">CWS72_14285</name>
</gene>
<comment type="caution">
    <text evidence="1">The sequence shown here is derived from an EMBL/GenBank/DDBJ whole genome shotgun (WGS) entry which is preliminary data.</text>
</comment>
<reference evidence="2" key="1">
    <citation type="submission" date="2017-12" db="EMBL/GenBank/DDBJ databases">
        <title>Draft genome sequence of Telmatospirillum siberiense 26-4b1T, an acidotolerant peatland alphaproteobacterium potentially involved in sulfur cycling.</title>
        <authorList>
            <person name="Hausmann B."/>
            <person name="Pjevac P."/>
            <person name="Schreck K."/>
            <person name="Herbold C.W."/>
            <person name="Daims H."/>
            <person name="Wagner M."/>
            <person name="Pester M."/>
            <person name="Loy A."/>
        </authorList>
    </citation>
    <scope>NUCLEOTIDE SEQUENCE [LARGE SCALE GENOMIC DNA]</scope>
    <source>
        <strain evidence="2">26-4b1</strain>
    </source>
</reference>
<organism evidence="1 2">
    <name type="scientific">Telmatospirillum siberiense</name>
    <dbReference type="NCBI Taxonomy" id="382514"/>
    <lineage>
        <taxon>Bacteria</taxon>
        <taxon>Pseudomonadati</taxon>
        <taxon>Pseudomonadota</taxon>
        <taxon>Alphaproteobacteria</taxon>
        <taxon>Rhodospirillales</taxon>
        <taxon>Rhodospirillaceae</taxon>
        <taxon>Telmatospirillum</taxon>
    </lineage>
</organism>